<dbReference type="RefSeq" id="WP_314003075.1">
    <property type="nucleotide sequence ID" value="NZ_JASJOT010000032.1"/>
</dbReference>
<accession>A0ABT7CUN2</accession>
<evidence type="ECO:0000313" key="1">
    <source>
        <dbReference type="EMBL" id="MDJ1497476.1"/>
    </source>
</evidence>
<organism evidence="1 2">
    <name type="scientific">Xanthocytophaga flava</name>
    <dbReference type="NCBI Taxonomy" id="3048013"/>
    <lineage>
        <taxon>Bacteria</taxon>
        <taxon>Pseudomonadati</taxon>
        <taxon>Bacteroidota</taxon>
        <taxon>Cytophagia</taxon>
        <taxon>Cytophagales</taxon>
        <taxon>Rhodocytophagaceae</taxon>
        <taxon>Xanthocytophaga</taxon>
    </lineage>
</organism>
<comment type="caution">
    <text evidence="1">The sequence shown here is derived from an EMBL/GenBank/DDBJ whole genome shotgun (WGS) entry which is preliminary data.</text>
</comment>
<dbReference type="EMBL" id="JASJOT010000032">
    <property type="protein sequence ID" value="MDJ1497476.1"/>
    <property type="molecule type" value="Genomic_DNA"/>
</dbReference>
<reference evidence="1 2" key="1">
    <citation type="submission" date="2023-05" db="EMBL/GenBank/DDBJ databases">
        <authorList>
            <person name="Zhang X."/>
        </authorList>
    </citation>
    <scope>NUCLEOTIDE SEQUENCE [LARGE SCALE GENOMIC DNA]</scope>
    <source>
        <strain evidence="1 2">DM2B3-1</strain>
    </source>
</reference>
<keyword evidence="2" id="KW-1185">Reference proteome</keyword>
<proteinExistence type="predicted"/>
<dbReference type="Proteomes" id="UP001228581">
    <property type="component" value="Unassembled WGS sequence"/>
</dbReference>
<name>A0ABT7CUN2_9BACT</name>
<sequence>MRKVNDFLKYGTLPKFWLGMSFEELSAIIGGEKLGKRWYYDTTDKTAYAYFYKGIEFSFSDDKVCVINLDVDGRKRFYVETEKGEKRIIFPNTTLYQIIEILNQSSINWRFYPRYCFNHQLTLLTEGNVIIQFGFSDKEGLSYIFKLHKSELSFSPEYGA</sequence>
<evidence type="ECO:0000313" key="2">
    <source>
        <dbReference type="Proteomes" id="UP001228581"/>
    </source>
</evidence>
<protein>
    <submittedName>
        <fullName evidence="1">Uncharacterized protein</fullName>
    </submittedName>
</protein>
<gene>
    <name evidence="1" type="ORF">QNI19_31345</name>
</gene>